<dbReference type="Gene3D" id="3.40.50.12370">
    <property type="match status" value="1"/>
</dbReference>
<evidence type="ECO:0000313" key="6">
    <source>
        <dbReference type="EMBL" id="MBN7820342.1"/>
    </source>
</evidence>
<reference evidence="6 7" key="1">
    <citation type="submission" date="2021-03" db="EMBL/GenBank/DDBJ databases">
        <title>novel species isolated from a fishpond in China.</title>
        <authorList>
            <person name="Lu H."/>
            <person name="Cai Z."/>
        </authorList>
    </citation>
    <scope>NUCLEOTIDE SEQUENCE [LARGE SCALE GENOMIC DNA]</scope>
    <source>
        <strain evidence="6 7">Y57</strain>
    </source>
</reference>
<dbReference type="InterPro" id="IPR006016">
    <property type="entry name" value="UspA"/>
</dbReference>
<feature type="domain" description="UspA" evidence="5">
    <location>
        <begin position="4"/>
        <end position="61"/>
    </location>
</feature>
<organism evidence="6 7">
    <name type="scientific">Bowmanella yangjiangensis</name>
    <dbReference type="NCBI Taxonomy" id="2811230"/>
    <lineage>
        <taxon>Bacteria</taxon>
        <taxon>Pseudomonadati</taxon>
        <taxon>Pseudomonadota</taxon>
        <taxon>Gammaproteobacteria</taxon>
        <taxon>Alteromonadales</taxon>
        <taxon>Alteromonadaceae</taxon>
        <taxon>Bowmanella</taxon>
    </lineage>
</organism>
<dbReference type="Pfam" id="PF00582">
    <property type="entry name" value="Usp"/>
    <property type="match status" value="1"/>
</dbReference>
<sequence length="72" mass="7801">MDKVLLEHEPATPVIKGLVDKYEIDLLIMGTISRQGILGMLIGNTAEELLHQADCSVLALKPEGFVCPLALD</sequence>
<proteinExistence type="inferred from homology"/>
<evidence type="ECO:0000256" key="1">
    <source>
        <dbReference type="ARBA" id="ARBA00004496"/>
    </source>
</evidence>
<keyword evidence="7" id="KW-1185">Reference proteome</keyword>
<protein>
    <submittedName>
        <fullName evidence="6">Universal stress protein</fullName>
    </submittedName>
</protein>
<dbReference type="PANTHER" id="PTHR47892">
    <property type="entry name" value="UNIVERSAL STRESS PROTEIN E"/>
    <property type="match status" value="1"/>
</dbReference>
<evidence type="ECO:0000256" key="4">
    <source>
        <dbReference type="ARBA" id="ARBA00037131"/>
    </source>
</evidence>
<evidence type="ECO:0000313" key="7">
    <source>
        <dbReference type="Proteomes" id="UP000663992"/>
    </source>
</evidence>
<comment type="subcellular location">
    <subcellularLocation>
        <location evidence="1">Cytoplasm</location>
    </subcellularLocation>
</comment>
<dbReference type="Proteomes" id="UP000663992">
    <property type="component" value="Unassembled WGS sequence"/>
</dbReference>
<comment type="caution">
    <text evidence="6">The sequence shown here is derived from an EMBL/GenBank/DDBJ whole genome shotgun (WGS) entry which is preliminary data.</text>
</comment>
<keyword evidence="3" id="KW-0963">Cytoplasm</keyword>
<comment type="function">
    <text evidence="4">Required for resistance to DNA-damaging agents.</text>
</comment>
<evidence type="ECO:0000256" key="2">
    <source>
        <dbReference type="ARBA" id="ARBA00008791"/>
    </source>
</evidence>
<name>A0ABS3CT92_9ALTE</name>
<dbReference type="RefSeq" id="WP_206594183.1">
    <property type="nucleotide sequence ID" value="NZ_JAFKCS010000009.1"/>
</dbReference>
<dbReference type="PANTHER" id="PTHR47892:SF1">
    <property type="entry name" value="UNIVERSAL STRESS PROTEIN E"/>
    <property type="match status" value="1"/>
</dbReference>
<accession>A0ABS3CT92</accession>
<dbReference type="EMBL" id="JAFKCS010000009">
    <property type="protein sequence ID" value="MBN7820342.1"/>
    <property type="molecule type" value="Genomic_DNA"/>
</dbReference>
<dbReference type="SUPFAM" id="SSF52402">
    <property type="entry name" value="Adenine nucleotide alpha hydrolases-like"/>
    <property type="match status" value="1"/>
</dbReference>
<evidence type="ECO:0000256" key="3">
    <source>
        <dbReference type="ARBA" id="ARBA00022490"/>
    </source>
</evidence>
<gene>
    <name evidence="6" type="ORF">J0A65_10735</name>
</gene>
<evidence type="ECO:0000259" key="5">
    <source>
        <dbReference type="Pfam" id="PF00582"/>
    </source>
</evidence>
<comment type="similarity">
    <text evidence="2">Belongs to the universal stress protein A family.</text>
</comment>